<reference evidence="2" key="1">
    <citation type="journal article" date="2014" name="Int. J. Syst. Evol. Microbiol.">
        <title>Complete genome sequence of Corynebacterium casei LMG S-19264T (=DSM 44701T), isolated from a smear-ripened cheese.</title>
        <authorList>
            <consortium name="US DOE Joint Genome Institute (JGI-PGF)"/>
            <person name="Walter F."/>
            <person name="Albersmeier A."/>
            <person name="Kalinowski J."/>
            <person name="Ruckert C."/>
        </authorList>
    </citation>
    <scope>NUCLEOTIDE SEQUENCE</scope>
    <source>
        <strain evidence="2">JCM 4784</strain>
    </source>
</reference>
<feature type="compositionally biased region" description="Low complexity" evidence="1">
    <location>
        <begin position="106"/>
        <end position="128"/>
    </location>
</feature>
<feature type="region of interest" description="Disordered" evidence="1">
    <location>
        <begin position="101"/>
        <end position="141"/>
    </location>
</feature>
<gene>
    <name evidence="2" type="ORF">GCM10018785_68530</name>
</gene>
<dbReference type="EMBL" id="BNBT01000183">
    <property type="protein sequence ID" value="GHE92669.1"/>
    <property type="molecule type" value="Genomic_DNA"/>
</dbReference>
<evidence type="ECO:0000256" key="1">
    <source>
        <dbReference type="SAM" id="MobiDB-lite"/>
    </source>
</evidence>
<dbReference type="AlphaFoldDB" id="A0A919A9Q6"/>
<keyword evidence="3" id="KW-1185">Reference proteome</keyword>
<comment type="caution">
    <text evidence="2">The sequence shown here is derived from an EMBL/GenBank/DDBJ whole genome shotgun (WGS) entry which is preliminary data.</text>
</comment>
<dbReference type="Proteomes" id="UP000608024">
    <property type="component" value="Unassembled WGS sequence"/>
</dbReference>
<evidence type="ECO:0000313" key="2">
    <source>
        <dbReference type="EMBL" id="GHE92669.1"/>
    </source>
</evidence>
<name>A0A919A9Q6_9ACTN</name>
<evidence type="ECO:0000313" key="3">
    <source>
        <dbReference type="Proteomes" id="UP000608024"/>
    </source>
</evidence>
<proteinExistence type="predicted"/>
<sequence length="141" mass="13919">MGLWQQVLLGAGGGLLVELLDFYNRVAAWRQTRRAQTAEAAPRFRAYFDAGPDVAVALTRAVLGAAAAAAFGAGNQAEGVAGLLAVGACAPVLLSQLGQTLGGPGATAPGTPAPGDVGGDEAAAAPRVRPAEAEGSAARGR</sequence>
<protein>
    <submittedName>
        <fullName evidence="2">Uncharacterized protein</fullName>
    </submittedName>
</protein>
<organism evidence="2 3">
    <name type="scientific">Streptomyces longispororuber</name>
    <dbReference type="NCBI Taxonomy" id="68230"/>
    <lineage>
        <taxon>Bacteria</taxon>
        <taxon>Bacillati</taxon>
        <taxon>Actinomycetota</taxon>
        <taxon>Actinomycetes</taxon>
        <taxon>Kitasatosporales</taxon>
        <taxon>Streptomycetaceae</taxon>
        <taxon>Streptomyces</taxon>
    </lineage>
</organism>
<accession>A0A919A9Q6</accession>
<reference evidence="2" key="2">
    <citation type="submission" date="2020-09" db="EMBL/GenBank/DDBJ databases">
        <authorList>
            <person name="Sun Q."/>
            <person name="Ohkuma M."/>
        </authorList>
    </citation>
    <scope>NUCLEOTIDE SEQUENCE</scope>
    <source>
        <strain evidence="2">JCM 4784</strain>
    </source>
</reference>